<dbReference type="GO" id="GO:0034707">
    <property type="term" value="C:chloride channel complex"/>
    <property type="evidence" value="ECO:0007669"/>
    <property type="project" value="UniProtKB-KW"/>
</dbReference>
<keyword evidence="6 10" id="KW-0472">Membrane</keyword>
<comment type="subcellular location">
    <subcellularLocation>
        <location evidence="1">Membrane</location>
        <topology evidence="1">Multi-pass membrane protein</topology>
    </subcellularLocation>
</comment>
<keyword evidence="2" id="KW-0813">Transport</keyword>
<feature type="transmembrane region" description="Helical" evidence="10">
    <location>
        <begin position="335"/>
        <end position="358"/>
    </location>
</feature>
<organism evidence="11 12">
    <name type="scientific">Corynebacterium kroppenstedtii</name>
    <dbReference type="NCBI Taxonomy" id="161879"/>
    <lineage>
        <taxon>Bacteria</taxon>
        <taxon>Bacillati</taxon>
        <taxon>Actinomycetota</taxon>
        <taxon>Actinomycetes</taxon>
        <taxon>Mycobacteriales</taxon>
        <taxon>Corynebacteriaceae</taxon>
        <taxon>Corynebacterium</taxon>
    </lineage>
</organism>
<dbReference type="InterPro" id="IPR014743">
    <property type="entry name" value="Cl-channel_core"/>
</dbReference>
<keyword evidence="9" id="KW-0407">Ion channel</keyword>
<feature type="transmembrane region" description="Helical" evidence="10">
    <location>
        <begin position="156"/>
        <end position="181"/>
    </location>
</feature>
<dbReference type="InterPro" id="IPR050368">
    <property type="entry name" value="ClC-type_chloride_channel"/>
</dbReference>
<dbReference type="SUPFAM" id="SSF81340">
    <property type="entry name" value="Clc chloride channel"/>
    <property type="match status" value="1"/>
</dbReference>
<evidence type="ECO:0000256" key="6">
    <source>
        <dbReference type="ARBA" id="ARBA00023136"/>
    </source>
</evidence>
<name>A0A2W5T2E4_9CORY</name>
<feature type="transmembrane region" description="Helical" evidence="10">
    <location>
        <begin position="193"/>
        <end position="210"/>
    </location>
</feature>
<dbReference type="EMBL" id="QFRA01000003">
    <property type="protein sequence ID" value="PZR06126.1"/>
    <property type="molecule type" value="Genomic_DNA"/>
</dbReference>
<dbReference type="Gene3D" id="1.10.3080.10">
    <property type="entry name" value="Clc chloride channel"/>
    <property type="match status" value="1"/>
</dbReference>
<sequence length="445" mass="45660">MTSGTSIGMTRSRRLAVLSLCVAGVAALTGVSAAFLTILFLAVEKLSFGADESTAPIPTDAASPVRILTVYIASGVVGSMLWWALQRWGRPQPSVLQSLDGQPSPVPETSANVAIQVAQVGTGASVGRENAPRVAGALWADRVAEWARMSPELRRLLIASAAGAGLASAYHVPLAGIAFAIELCGVGIRLHKIIVVSATCVIATVISAFIEPTGLQYSAPHVACSWITLLFAIVVGVIIGPLGSAFRHLARWCQHWAAHDARVLYRMPIGFALVGIAAMSLPALAGNGKYAAVSAFDASMGWKALALLCALNILVTLISLTSGAFGGILTPSFSIGVMAGALAGVALAAAMGTVGSAISTPDILTENVHGTPILACAVLGGAAFLATAQRAPLFALLVTVEFTGQGLASIPAIALAVIVASLPLIYPTLSKKCRTASTFSFLTRQ</sequence>
<evidence type="ECO:0008006" key="13">
    <source>
        <dbReference type="Google" id="ProtNLM"/>
    </source>
</evidence>
<evidence type="ECO:0000313" key="12">
    <source>
        <dbReference type="Proteomes" id="UP000249432"/>
    </source>
</evidence>
<evidence type="ECO:0000256" key="5">
    <source>
        <dbReference type="ARBA" id="ARBA00023065"/>
    </source>
</evidence>
<reference evidence="11 12" key="1">
    <citation type="submission" date="2017-08" db="EMBL/GenBank/DDBJ databases">
        <title>Infants hospitalized years apart are colonized by the same room-sourced microbial strains.</title>
        <authorList>
            <person name="Brooks B."/>
            <person name="Olm M.R."/>
            <person name="Firek B.A."/>
            <person name="Baker R."/>
            <person name="Thomas B.C."/>
            <person name="Morowitz M.J."/>
            <person name="Banfield J.F."/>
        </authorList>
    </citation>
    <scope>NUCLEOTIDE SEQUENCE [LARGE SCALE GENOMIC DNA]</scope>
    <source>
        <strain evidence="11">S2_003_000_R1_3</strain>
    </source>
</reference>
<keyword evidence="3 10" id="KW-0812">Transmembrane</keyword>
<evidence type="ECO:0000256" key="10">
    <source>
        <dbReference type="SAM" id="Phobius"/>
    </source>
</evidence>
<feature type="transmembrane region" description="Helical" evidence="10">
    <location>
        <begin position="305"/>
        <end position="329"/>
    </location>
</feature>
<feature type="transmembrane region" description="Helical" evidence="10">
    <location>
        <begin position="370"/>
        <end position="388"/>
    </location>
</feature>
<protein>
    <recommendedName>
        <fullName evidence="13">Chloride channel protein</fullName>
    </recommendedName>
</protein>
<proteinExistence type="predicted"/>
<dbReference type="AlphaFoldDB" id="A0A2W5T2E4"/>
<evidence type="ECO:0000256" key="8">
    <source>
        <dbReference type="ARBA" id="ARBA00023214"/>
    </source>
</evidence>
<dbReference type="Proteomes" id="UP000249432">
    <property type="component" value="Unassembled WGS sequence"/>
</dbReference>
<feature type="transmembrane region" description="Helical" evidence="10">
    <location>
        <begin position="408"/>
        <end position="426"/>
    </location>
</feature>
<evidence type="ECO:0000256" key="3">
    <source>
        <dbReference type="ARBA" id="ARBA00022692"/>
    </source>
</evidence>
<feature type="transmembrane region" description="Helical" evidence="10">
    <location>
        <begin position="222"/>
        <end position="243"/>
    </location>
</feature>
<feature type="transmembrane region" description="Helical" evidence="10">
    <location>
        <begin position="263"/>
        <end position="284"/>
    </location>
</feature>
<keyword evidence="5" id="KW-0406">Ion transport</keyword>
<dbReference type="PRINTS" id="PR00762">
    <property type="entry name" value="CLCHANNEL"/>
</dbReference>
<keyword evidence="7" id="KW-0869">Chloride channel</keyword>
<dbReference type="PANTHER" id="PTHR43427">
    <property type="entry name" value="CHLORIDE CHANNEL PROTEIN CLC-E"/>
    <property type="match status" value="1"/>
</dbReference>
<dbReference type="PANTHER" id="PTHR43427:SF6">
    <property type="entry name" value="CHLORIDE CHANNEL PROTEIN CLC-E"/>
    <property type="match status" value="1"/>
</dbReference>
<feature type="transmembrane region" description="Helical" evidence="10">
    <location>
        <begin position="65"/>
        <end position="85"/>
    </location>
</feature>
<dbReference type="InterPro" id="IPR001807">
    <property type="entry name" value="ClC"/>
</dbReference>
<evidence type="ECO:0000256" key="1">
    <source>
        <dbReference type="ARBA" id="ARBA00004141"/>
    </source>
</evidence>
<evidence type="ECO:0000256" key="7">
    <source>
        <dbReference type="ARBA" id="ARBA00023173"/>
    </source>
</evidence>
<comment type="caution">
    <text evidence="11">The sequence shown here is derived from an EMBL/GenBank/DDBJ whole genome shotgun (WGS) entry which is preliminary data.</text>
</comment>
<evidence type="ECO:0000256" key="9">
    <source>
        <dbReference type="ARBA" id="ARBA00023303"/>
    </source>
</evidence>
<keyword evidence="4 10" id="KW-1133">Transmembrane helix</keyword>
<evidence type="ECO:0000313" key="11">
    <source>
        <dbReference type="EMBL" id="PZR06126.1"/>
    </source>
</evidence>
<evidence type="ECO:0000256" key="2">
    <source>
        <dbReference type="ARBA" id="ARBA00022448"/>
    </source>
</evidence>
<gene>
    <name evidence="11" type="ORF">DI525_02155</name>
</gene>
<keyword evidence="8" id="KW-0868">Chloride</keyword>
<dbReference type="GO" id="GO:0005254">
    <property type="term" value="F:chloride channel activity"/>
    <property type="evidence" value="ECO:0007669"/>
    <property type="project" value="UniProtKB-KW"/>
</dbReference>
<accession>A0A2W5T2E4</accession>
<evidence type="ECO:0000256" key="4">
    <source>
        <dbReference type="ARBA" id="ARBA00022989"/>
    </source>
</evidence>
<dbReference type="Pfam" id="PF00654">
    <property type="entry name" value="Voltage_CLC"/>
    <property type="match status" value="1"/>
</dbReference>